<reference evidence="1 2" key="1">
    <citation type="submission" date="2018-02" db="EMBL/GenBank/DDBJ databases">
        <title>The draft genome of Sphingobacterium sp. 5JN-11.</title>
        <authorList>
            <person name="Liu L."/>
            <person name="Li L."/>
            <person name="Liang L."/>
            <person name="Zhang X."/>
            <person name="Wang T."/>
        </authorList>
    </citation>
    <scope>NUCLEOTIDE SEQUENCE [LARGE SCALE GENOMIC DNA]</scope>
    <source>
        <strain evidence="1 2">5JN-11</strain>
    </source>
</reference>
<gene>
    <name evidence="1" type="ORF">C5745_17005</name>
</gene>
<proteinExistence type="predicted"/>
<dbReference type="EMBL" id="PVBQ01000017">
    <property type="protein sequence ID" value="PRD46122.1"/>
    <property type="molecule type" value="Genomic_DNA"/>
</dbReference>
<keyword evidence="2" id="KW-1185">Reference proteome</keyword>
<dbReference type="AlphaFoldDB" id="A0A2S9J016"/>
<dbReference type="RefSeq" id="WP_105718217.1">
    <property type="nucleotide sequence ID" value="NZ_PVBQ01000017.1"/>
</dbReference>
<keyword evidence="1" id="KW-0808">Transferase</keyword>
<protein>
    <submittedName>
        <fullName evidence="1">Nucleotidyl transferase AbiEii/AbiGii toxin family protein</fullName>
    </submittedName>
</protein>
<comment type="caution">
    <text evidence="1">The sequence shown here is derived from an EMBL/GenBank/DDBJ whole genome shotgun (WGS) entry which is preliminary data.</text>
</comment>
<sequence>MWINLTDEQKLQVLEQVENSIGLPAFVVEKDWWVCIILKAVFRSKYSDSIIFKGGTSLSKAYNLIDRFSEDIDLVIDRYLLGFDQLTSKSQIKKLRRASGGFIINEFREELINQLNQLGIDEKLYEIRYNEHIDDTSDPNTLEIYYQSVVPTDNAYIQQRVLLEMGARSLTEPFETKSVISFLDHHYKDLDFTEPSFDVQVVIPTRTFIEKVLLLHEEFSKPPDKIRTDRLTRHLYDLDKIMNAEFGEMAIADHELFDTIVQHRKTVTPLRGMDYSNHRKGKLKILPLETIIEKWGADYRTIQEHMIIGESLNWEQLLDRIKEIEERFNKSSR</sequence>
<dbReference type="Gene3D" id="3.10.450.620">
    <property type="entry name" value="JHP933, nucleotidyltransferase-like core domain"/>
    <property type="match status" value="1"/>
</dbReference>
<dbReference type="Pfam" id="PF08843">
    <property type="entry name" value="AbiEii"/>
    <property type="match status" value="1"/>
</dbReference>
<dbReference type="InterPro" id="IPR014942">
    <property type="entry name" value="AbiEii"/>
</dbReference>
<evidence type="ECO:0000313" key="1">
    <source>
        <dbReference type="EMBL" id="PRD46122.1"/>
    </source>
</evidence>
<dbReference type="OrthoDB" id="9780929at2"/>
<accession>A0A2S9J016</accession>
<dbReference type="Proteomes" id="UP000239711">
    <property type="component" value="Unassembled WGS sequence"/>
</dbReference>
<organism evidence="1 2">
    <name type="scientific">Sphingobacterium haloxyli</name>
    <dbReference type="NCBI Taxonomy" id="2100533"/>
    <lineage>
        <taxon>Bacteria</taxon>
        <taxon>Pseudomonadati</taxon>
        <taxon>Bacteroidota</taxon>
        <taxon>Sphingobacteriia</taxon>
        <taxon>Sphingobacteriales</taxon>
        <taxon>Sphingobacteriaceae</taxon>
        <taxon>Sphingobacterium</taxon>
    </lineage>
</organism>
<evidence type="ECO:0000313" key="2">
    <source>
        <dbReference type="Proteomes" id="UP000239711"/>
    </source>
</evidence>
<name>A0A2S9J016_9SPHI</name>
<dbReference type="GO" id="GO:0016740">
    <property type="term" value="F:transferase activity"/>
    <property type="evidence" value="ECO:0007669"/>
    <property type="project" value="UniProtKB-KW"/>
</dbReference>